<keyword evidence="2" id="KW-1185">Reference proteome</keyword>
<gene>
    <name evidence="1" type="ORF">V6N11_020475</name>
</gene>
<protein>
    <submittedName>
        <fullName evidence="1">Uncharacterized protein</fullName>
    </submittedName>
</protein>
<dbReference type="Proteomes" id="UP001396334">
    <property type="component" value="Unassembled WGS sequence"/>
</dbReference>
<name>A0ABR2Q8I1_9ROSI</name>
<organism evidence="1 2">
    <name type="scientific">Hibiscus sabdariffa</name>
    <name type="common">roselle</name>
    <dbReference type="NCBI Taxonomy" id="183260"/>
    <lineage>
        <taxon>Eukaryota</taxon>
        <taxon>Viridiplantae</taxon>
        <taxon>Streptophyta</taxon>
        <taxon>Embryophyta</taxon>
        <taxon>Tracheophyta</taxon>
        <taxon>Spermatophyta</taxon>
        <taxon>Magnoliopsida</taxon>
        <taxon>eudicotyledons</taxon>
        <taxon>Gunneridae</taxon>
        <taxon>Pentapetalae</taxon>
        <taxon>rosids</taxon>
        <taxon>malvids</taxon>
        <taxon>Malvales</taxon>
        <taxon>Malvaceae</taxon>
        <taxon>Malvoideae</taxon>
        <taxon>Hibiscus</taxon>
    </lineage>
</organism>
<sequence>MIAPENAWRWQRKVGELSTESSRVRIGMEAKLKRGDDLEINVSVLSNKSLAMEVEQVKENFVDGKYQIRV</sequence>
<evidence type="ECO:0000313" key="2">
    <source>
        <dbReference type="Proteomes" id="UP001396334"/>
    </source>
</evidence>
<evidence type="ECO:0000313" key="1">
    <source>
        <dbReference type="EMBL" id="KAK8996982.1"/>
    </source>
</evidence>
<comment type="caution">
    <text evidence="1">The sequence shown here is derived from an EMBL/GenBank/DDBJ whole genome shotgun (WGS) entry which is preliminary data.</text>
</comment>
<reference evidence="1 2" key="1">
    <citation type="journal article" date="2024" name="G3 (Bethesda)">
        <title>Genome assembly of Hibiscus sabdariffa L. provides insights into metabolisms of medicinal natural products.</title>
        <authorList>
            <person name="Kim T."/>
        </authorList>
    </citation>
    <scope>NUCLEOTIDE SEQUENCE [LARGE SCALE GENOMIC DNA]</scope>
    <source>
        <strain evidence="1">TK-2024</strain>
        <tissue evidence="1">Old leaves</tissue>
    </source>
</reference>
<dbReference type="EMBL" id="JBBPBN010000043">
    <property type="protein sequence ID" value="KAK8996982.1"/>
    <property type="molecule type" value="Genomic_DNA"/>
</dbReference>
<accession>A0ABR2Q8I1</accession>
<proteinExistence type="predicted"/>